<name>A0ABN9SGN7_9DINO</name>
<reference evidence="2" key="1">
    <citation type="submission" date="2023-10" db="EMBL/GenBank/DDBJ databases">
        <authorList>
            <person name="Chen Y."/>
            <person name="Shah S."/>
            <person name="Dougan E. K."/>
            <person name="Thang M."/>
            <person name="Chan C."/>
        </authorList>
    </citation>
    <scope>NUCLEOTIDE SEQUENCE [LARGE SCALE GENOMIC DNA]</scope>
</reference>
<proteinExistence type="predicted"/>
<accession>A0ABN9SGN7</accession>
<sequence length="172" mass="17382">MAGCGRTSFSDMVEIVQFDAEDVVSSHDSSQSVGSTGPPCSAKLQSCSCPVEMVVLGGRVPGRLLQQAPIARAAISWGSSCSGVPEAASPPGGECAAPDGDDAQEAPDESALAKAAQRRRIRRSVTANQGPGLPQHALSPVTMSRILSRRLGSALSGVGSGSADGCIDCSAE</sequence>
<comment type="caution">
    <text evidence="2">The sequence shown here is derived from an EMBL/GenBank/DDBJ whole genome shotgun (WGS) entry which is preliminary data.</text>
</comment>
<gene>
    <name evidence="2" type="ORF">PCOR1329_LOCUS29365</name>
</gene>
<dbReference type="EMBL" id="CAUYUJ010011052">
    <property type="protein sequence ID" value="CAK0830858.1"/>
    <property type="molecule type" value="Genomic_DNA"/>
</dbReference>
<evidence type="ECO:0000256" key="1">
    <source>
        <dbReference type="SAM" id="MobiDB-lite"/>
    </source>
</evidence>
<evidence type="ECO:0000313" key="3">
    <source>
        <dbReference type="Proteomes" id="UP001189429"/>
    </source>
</evidence>
<dbReference type="Proteomes" id="UP001189429">
    <property type="component" value="Unassembled WGS sequence"/>
</dbReference>
<evidence type="ECO:0000313" key="2">
    <source>
        <dbReference type="EMBL" id="CAK0830858.1"/>
    </source>
</evidence>
<feature type="region of interest" description="Disordered" evidence="1">
    <location>
        <begin position="81"/>
        <end position="108"/>
    </location>
</feature>
<feature type="compositionally biased region" description="Acidic residues" evidence="1">
    <location>
        <begin position="99"/>
        <end position="108"/>
    </location>
</feature>
<keyword evidence="3" id="KW-1185">Reference proteome</keyword>
<organism evidence="2 3">
    <name type="scientific">Prorocentrum cordatum</name>
    <dbReference type="NCBI Taxonomy" id="2364126"/>
    <lineage>
        <taxon>Eukaryota</taxon>
        <taxon>Sar</taxon>
        <taxon>Alveolata</taxon>
        <taxon>Dinophyceae</taxon>
        <taxon>Prorocentrales</taxon>
        <taxon>Prorocentraceae</taxon>
        <taxon>Prorocentrum</taxon>
    </lineage>
</organism>
<protein>
    <submittedName>
        <fullName evidence="2">Uncharacterized protein</fullName>
    </submittedName>
</protein>